<keyword evidence="2" id="KW-0479">Metal-binding</keyword>
<dbReference type="PROSITE" id="PS51918">
    <property type="entry name" value="RADICAL_SAM"/>
    <property type="match status" value="1"/>
</dbReference>
<feature type="domain" description="Radical SAM core" evidence="5">
    <location>
        <begin position="23"/>
        <end position="252"/>
    </location>
</feature>
<dbReference type="EMBL" id="FZNR01000007">
    <property type="protein sequence ID" value="SNR91109.1"/>
    <property type="molecule type" value="Genomic_DNA"/>
</dbReference>
<evidence type="ECO:0000259" key="5">
    <source>
        <dbReference type="PROSITE" id="PS51918"/>
    </source>
</evidence>
<dbReference type="InterPro" id="IPR007197">
    <property type="entry name" value="rSAM"/>
</dbReference>
<keyword evidence="3" id="KW-0408">Iron</keyword>
<dbReference type="PANTHER" id="PTHR43273">
    <property type="entry name" value="ANAEROBIC SULFATASE-MATURATING ENZYME HOMOLOG ASLB-RELATED"/>
    <property type="match status" value="1"/>
</dbReference>
<dbReference type="Proteomes" id="UP000198415">
    <property type="component" value="Unassembled WGS sequence"/>
</dbReference>
<dbReference type="PANTHER" id="PTHR43273:SF8">
    <property type="entry name" value="RADICAL SAM DOMAIN PROTEIN"/>
    <property type="match status" value="1"/>
</dbReference>
<accession>A0A239A6J4</accession>
<dbReference type="SUPFAM" id="SSF102114">
    <property type="entry name" value="Radical SAM enzymes"/>
    <property type="match status" value="1"/>
</dbReference>
<keyword evidence="4" id="KW-0411">Iron-sulfur</keyword>
<reference evidence="6 7" key="1">
    <citation type="submission" date="2017-06" db="EMBL/GenBank/DDBJ databases">
        <authorList>
            <person name="Kim H.J."/>
            <person name="Triplett B.A."/>
        </authorList>
    </citation>
    <scope>NUCLEOTIDE SEQUENCE [LARGE SCALE GENOMIC DNA]</scope>
    <source>
        <strain evidence="6 7">DSM 43151</strain>
    </source>
</reference>
<dbReference type="CDD" id="cd01335">
    <property type="entry name" value="Radical_SAM"/>
    <property type="match status" value="1"/>
</dbReference>
<dbReference type="Pfam" id="PF04055">
    <property type="entry name" value="Radical_SAM"/>
    <property type="match status" value="1"/>
</dbReference>
<gene>
    <name evidence="6" type="ORF">SAMN06264365_10795</name>
</gene>
<dbReference type="AlphaFoldDB" id="A0A239A6J4"/>
<evidence type="ECO:0000256" key="4">
    <source>
        <dbReference type="ARBA" id="ARBA00023014"/>
    </source>
</evidence>
<keyword evidence="1" id="KW-0949">S-adenosyl-L-methionine</keyword>
<sequence length="405" mass="44091">MMPAAWPYLGLDVAALLAGGWRPTPIHEVILKVHQRCNLACTYCYVYQHPDQSWRERPAVMPPEVFTAVTHRLGRHVRGHDLRRVRVVLHGGEPMLLGAGRLGRLAAGLRAAVPETCTVRVGMQTNGVLLDEPALRELRRHDITVAVSVDGVAADHDRYRVTHAGRGTFTAVSRALELLARPAYREGFGGLLCTVAPDTDPAGCYRRLRDFQPPAIDFLLPHANWSAPPPRPDGDPTAYGRWLIEAFDAWYDDPDPVPVRLFESVVDLILGGASRSEQVGLSPAPILVVESDGAIEQIDALKSTYPGACATGLNVDRDDLDAALTHPGVVARQIGTAALAEACLDCPLHRVCGGGHYAHRYRPGTGFRNPSVYCADLRLFIEHVRGRVRADTRDLVGATTGMVTA</sequence>
<dbReference type="NCBIfam" id="TIGR04269">
    <property type="entry name" value="SAM_SPASM_FxsB"/>
    <property type="match status" value="1"/>
</dbReference>
<organism evidence="6 7">
    <name type="scientific">Actinoplanes regularis</name>
    <dbReference type="NCBI Taxonomy" id="52697"/>
    <lineage>
        <taxon>Bacteria</taxon>
        <taxon>Bacillati</taxon>
        <taxon>Actinomycetota</taxon>
        <taxon>Actinomycetes</taxon>
        <taxon>Micromonosporales</taxon>
        <taxon>Micromonosporaceae</taxon>
        <taxon>Actinoplanes</taxon>
    </lineage>
</organism>
<evidence type="ECO:0000256" key="3">
    <source>
        <dbReference type="ARBA" id="ARBA00023004"/>
    </source>
</evidence>
<name>A0A239A6J4_9ACTN</name>
<evidence type="ECO:0000256" key="1">
    <source>
        <dbReference type="ARBA" id="ARBA00022691"/>
    </source>
</evidence>
<dbReference type="GO" id="GO:0016491">
    <property type="term" value="F:oxidoreductase activity"/>
    <property type="evidence" value="ECO:0007669"/>
    <property type="project" value="InterPro"/>
</dbReference>
<proteinExistence type="predicted"/>
<dbReference type="InterPro" id="IPR023867">
    <property type="entry name" value="Sulphatase_maturase_rSAM"/>
</dbReference>
<keyword evidence="7" id="KW-1185">Reference proteome</keyword>
<dbReference type="SFLD" id="SFLDS00029">
    <property type="entry name" value="Radical_SAM"/>
    <property type="match status" value="1"/>
</dbReference>
<dbReference type="InterPro" id="IPR058240">
    <property type="entry name" value="rSAM_sf"/>
</dbReference>
<evidence type="ECO:0000313" key="7">
    <source>
        <dbReference type="Proteomes" id="UP000198415"/>
    </source>
</evidence>
<dbReference type="InterPro" id="IPR026335">
    <property type="entry name" value="rSAM_SPASM_FxsB"/>
</dbReference>
<dbReference type="Gene3D" id="3.20.20.70">
    <property type="entry name" value="Aldolase class I"/>
    <property type="match status" value="1"/>
</dbReference>
<dbReference type="RefSeq" id="WP_239138383.1">
    <property type="nucleotide sequence ID" value="NZ_BOMU01000047.1"/>
</dbReference>
<evidence type="ECO:0000256" key="2">
    <source>
        <dbReference type="ARBA" id="ARBA00022723"/>
    </source>
</evidence>
<dbReference type="SFLD" id="SFLDG01386">
    <property type="entry name" value="main_SPASM_domain-containing"/>
    <property type="match status" value="1"/>
</dbReference>
<dbReference type="SFLD" id="SFLDG01067">
    <property type="entry name" value="SPASM/twitch_domain_containing"/>
    <property type="match status" value="1"/>
</dbReference>
<dbReference type="InterPro" id="IPR013785">
    <property type="entry name" value="Aldolase_TIM"/>
</dbReference>
<protein>
    <recommendedName>
        <fullName evidence="5">Radical SAM core domain-containing protein</fullName>
    </recommendedName>
</protein>
<dbReference type="SFLD" id="SFLDG01072">
    <property type="entry name" value="dehydrogenase_like"/>
    <property type="match status" value="1"/>
</dbReference>
<dbReference type="GO" id="GO:0051536">
    <property type="term" value="F:iron-sulfur cluster binding"/>
    <property type="evidence" value="ECO:0007669"/>
    <property type="project" value="UniProtKB-KW"/>
</dbReference>
<evidence type="ECO:0000313" key="6">
    <source>
        <dbReference type="EMBL" id="SNR91109.1"/>
    </source>
</evidence>
<dbReference type="GO" id="GO:0046872">
    <property type="term" value="F:metal ion binding"/>
    <property type="evidence" value="ECO:0007669"/>
    <property type="project" value="UniProtKB-KW"/>
</dbReference>